<feature type="region of interest" description="Disordered" evidence="1">
    <location>
        <begin position="1"/>
        <end position="21"/>
    </location>
</feature>
<dbReference type="AlphaFoldDB" id="A0A9N7V8I5"/>
<reference evidence="2" key="1">
    <citation type="submission" date="2020-03" db="EMBL/GenBank/DDBJ databases">
        <authorList>
            <person name="Weist P."/>
        </authorList>
    </citation>
    <scope>NUCLEOTIDE SEQUENCE</scope>
</reference>
<proteinExistence type="predicted"/>
<evidence type="ECO:0000313" key="3">
    <source>
        <dbReference type="Proteomes" id="UP001153269"/>
    </source>
</evidence>
<gene>
    <name evidence="2" type="ORF">PLEPLA_LOCUS33847</name>
</gene>
<comment type="caution">
    <text evidence="2">The sequence shown here is derived from an EMBL/GenBank/DDBJ whole genome shotgun (WGS) entry which is preliminary data.</text>
</comment>
<dbReference type="EMBL" id="CADEAL010003890">
    <property type="protein sequence ID" value="CAB1446107.1"/>
    <property type="molecule type" value="Genomic_DNA"/>
</dbReference>
<sequence length="154" mass="17382">MVRTSPVGEAPAPRSPATGTSDVKRLLSEFRGLHEQRLEWLQLDTGLTPEELLQKKEDLLQTYVNDLTDQNQVLVQTIEELQVEADHNLSESVMKLCTSDAVLDDLNQQRTNLELSDHLRNLRSGMNSITQLLQNTGHLRNLDTPTSPQSLPMR</sequence>
<protein>
    <submittedName>
        <fullName evidence="2">Uncharacterized protein</fullName>
    </submittedName>
</protein>
<dbReference type="Proteomes" id="UP001153269">
    <property type="component" value="Unassembled WGS sequence"/>
</dbReference>
<evidence type="ECO:0000256" key="1">
    <source>
        <dbReference type="SAM" id="MobiDB-lite"/>
    </source>
</evidence>
<accession>A0A9N7V8I5</accession>
<evidence type="ECO:0000313" key="2">
    <source>
        <dbReference type="EMBL" id="CAB1446107.1"/>
    </source>
</evidence>
<organism evidence="2 3">
    <name type="scientific">Pleuronectes platessa</name>
    <name type="common">European plaice</name>
    <dbReference type="NCBI Taxonomy" id="8262"/>
    <lineage>
        <taxon>Eukaryota</taxon>
        <taxon>Metazoa</taxon>
        <taxon>Chordata</taxon>
        <taxon>Craniata</taxon>
        <taxon>Vertebrata</taxon>
        <taxon>Euteleostomi</taxon>
        <taxon>Actinopterygii</taxon>
        <taxon>Neopterygii</taxon>
        <taxon>Teleostei</taxon>
        <taxon>Neoteleostei</taxon>
        <taxon>Acanthomorphata</taxon>
        <taxon>Carangaria</taxon>
        <taxon>Pleuronectiformes</taxon>
        <taxon>Pleuronectoidei</taxon>
        <taxon>Pleuronectidae</taxon>
        <taxon>Pleuronectes</taxon>
    </lineage>
</organism>
<keyword evidence="3" id="KW-1185">Reference proteome</keyword>
<name>A0A9N7V8I5_PLEPL</name>